<keyword evidence="1" id="KW-0496">Mitochondrion</keyword>
<sequence length="220" mass="26240">MDNNNRNTVPSGPANMPEMETPEYKRLYTAATHLIDQTFNKKCHQLLESEKFLENNVLVSDLRQYLKKQDELEHNTNKNAIFRYISESNRLNLTKQEIINIFNEETIFLSLKNIDFSKMDNSEARKIVDKQIKIMKVRLYRLSNQFINMIASIFVKHIANDDFKKQPEISTKNRQINGFSILEKYYVKEYMTNIKPHWFEQYDLAVFRRMLIDTIISELD</sequence>
<proteinExistence type="predicted"/>
<dbReference type="GeneID" id="4178013"/>
<accession>Q9TCC5</accession>
<name>Q9TCC5_NEPOL</name>
<evidence type="ECO:0000313" key="1">
    <source>
        <dbReference type="EMBL" id="AAF03173.1"/>
    </source>
</evidence>
<gene>
    <name evidence="1" type="primary">orf220</name>
</gene>
<dbReference type="RefSeq" id="YP_665645.1">
    <property type="nucleotide sequence ID" value="NC_008239.1"/>
</dbReference>
<organism evidence="1">
    <name type="scientific">Nephroselmis olivacea</name>
    <name type="common">Green alga</name>
    <dbReference type="NCBI Taxonomy" id="31312"/>
    <lineage>
        <taxon>Eukaryota</taxon>
        <taxon>Viridiplantae</taxon>
        <taxon>Chlorophyta</taxon>
        <taxon>Nephroselmidophyceae</taxon>
        <taxon>Nephroselmidales</taxon>
        <taxon>Nephroselmidaceae</taxon>
        <taxon>Nephroselmis</taxon>
    </lineage>
</organism>
<dbReference type="EMBL" id="AF110138">
    <property type="protein sequence ID" value="AAF03173.1"/>
    <property type="molecule type" value="Genomic_DNA"/>
</dbReference>
<geneLocation type="mitochondrion" evidence="1"/>
<dbReference type="AlphaFoldDB" id="Q9TCC5"/>
<protein>
    <submittedName>
        <fullName evidence="1">Uncharacterized protein</fullName>
    </submittedName>
</protein>
<reference evidence="1" key="1">
    <citation type="journal article" date="1999" name="Plant Cell">
        <title>The complete mitochondrial DNA sequences of Nephroselmis olivacea and Pedinomonas minor: two radically different evolutionary patterns within the green algae.</title>
        <authorList>
            <person name="Turmel M."/>
            <person name="Lemieux C."/>
            <person name="Burger G."/>
            <person name="Lang B.F."/>
            <person name="Otis C."/>
            <person name="Plante I."/>
            <person name="Gray M.W."/>
        </authorList>
    </citation>
    <scope>NUCLEOTIDE SEQUENCE</scope>
    <source>
        <strain evidence="1">NIES-484</strain>
    </source>
</reference>